<dbReference type="InterPro" id="IPR036770">
    <property type="entry name" value="Ankyrin_rpt-contain_sf"/>
</dbReference>
<proteinExistence type="predicted"/>
<dbReference type="InterPro" id="IPR002110">
    <property type="entry name" value="Ankyrin_rpt"/>
</dbReference>
<evidence type="ECO:0000313" key="4">
    <source>
        <dbReference type="EMBL" id="CAG2250608.1"/>
    </source>
</evidence>
<keyword evidence="2 3" id="KW-0040">ANK repeat</keyword>
<evidence type="ECO:0000256" key="2">
    <source>
        <dbReference type="ARBA" id="ARBA00023043"/>
    </source>
</evidence>
<dbReference type="SUPFAM" id="SSF48403">
    <property type="entry name" value="Ankyrin repeat"/>
    <property type="match status" value="1"/>
</dbReference>
<dbReference type="PRINTS" id="PR01415">
    <property type="entry name" value="ANKYRIN"/>
</dbReference>
<feature type="repeat" description="ANK" evidence="3">
    <location>
        <begin position="142"/>
        <end position="174"/>
    </location>
</feature>
<dbReference type="Proteomes" id="UP000683360">
    <property type="component" value="Unassembled WGS sequence"/>
</dbReference>
<accession>A0A8S3VAI1</accession>
<dbReference type="PROSITE" id="PS50297">
    <property type="entry name" value="ANK_REP_REGION"/>
    <property type="match status" value="2"/>
</dbReference>
<comment type="caution">
    <text evidence="4">The sequence shown here is derived from an EMBL/GenBank/DDBJ whole genome shotgun (WGS) entry which is preliminary data.</text>
</comment>
<dbReference type="PROSITE" id="PS50088">
    <property type="entry name" value="ANK_REPEAT"/>
    <property type="match status" value="2"/>
</dbReference>
<dbReference type="PANTHER" id="PTHR24171">
    <property type="entry name" value="ANKYRIN REPEAT DOMAIN-CONTAINING PROTEIN 39-RELATED"/>
    <property type="match status" value="1"/>
</dbReference>
<gene>
    <name evidence="4" type="ORF">MEDL_62374</name>
</gene>
<dbReference type="OrthoDB" id="10071127at2759"/>
<protein>
    <recommendedName>
        <fullName evidence="6">Ankyrin repeat protein</fullName>
    </recommendedName>
</protein>
<organism evidence="4 5">
    <name type="scientific">Mytilus edulis</name>
    <name type="common">Blue mussel</name>
    <dbReference type="NCBI Taxonomy" id="6550"/>
    <lineage>
        <taxon>Eukaryota</taxon>
        <taxon>Metazoa</taxon>
        <taxon>Spiralia</taxon>
        <taxon>Lophotrochozoa</taxon>
        <taxon>Mollusca</taxon>
        <taxon>Bivalvia</taxon>
        <taxon>Autobranchia</taxon>
        <taxon>Pteriomorphia</taxon>
        <taxon>Mytilida</taxon>
        <taxon>Mytiloidea</taxon>
        <taxon>Mytilidae</taxon>
        <taxon>Mytilinae</taxon>
        <taxon>Mytilus</taxon>
    </lineage>
</organism>
<keyword evidence="1" id="KW-0677">Repeat</keyword>
<evidence type="ECO:0000256" key="1">
    <source>
        <dbReference type="ARBA" id="ARBA00022737"/>
    </source>
</evidence>
<dbReference type="EMBL" id="CAJPWZ010003058">
    <property type="protein sequence ID" value="CAG2250608.1"/>
    <property type="molecule type" value="Genomic_DNA"/>
</dbReference>
<dbReference type="Gene3D" id="1.25.40.20">
    <property type="entry name" value="Ankyrin repeat-containing domain"/>
    <property type="match status" value="2"/>
</dbReference>
<evidence type="ECO:0000256" key="3">
    <source>
        <dbReference type="PROSITE-ProRule" id="PRU00023"/>
    </source>
</evidence>
<keyword evidence="5" id="KW-1185">Reference proteome</keyword>
<feature type="repeat" description="ANK" evidence="3">
    <location>
        <begin position="109"/>
        <end position="141"/>
    </location>
</feature>
<dbReference type="PANTHER" id="PTHR24171:SF9">
    <property type="entry name" value="ANKYRIN REPEAT DOMAIN-CONTAINING PROTEIN 39"/>
    <property type="match status" value="1"/>
</dbReference>
<sequence length="186" mass="20525">MAEYEEDLYCAAYDGNVVEVEKYLARGTSVNCKPYSNNQTPLHVTKDIEVALILIQNGADVNSRDSNVSMCYVDQTPLHAAKDIEVAEILIYNGADVNSRERNVSIYFVGDTPLHLAVKHGECATVEDLICRGADIAASNNKNQTSLHMATDNMDIETAQILIQNGADVNSRDEHVSKYNVNKLTM</sequence>
<reference evidence="4" key="1">
    <citation type="submission" date="2021-03" db="EMBL/GenBank/DDBJ databases">
        <authorList>
            <person name="Bekaert M."/>
        </authorList>
    </citation>
    <scope>NUCLEOTIDE SEQUENCE</scope>
</reference>
<evidence type="ECO:0000313" key="5">
    <source>
        <dbReference type="Proteomes" id="UP000683360"/>
    </source>
</evidence>
<evidence type="ECO:0008006" key="6">
    <source>
        <dbReference type="Google" id="ProtNLM"/>
    </source>
</evidence>
<dbReference type="SMART" id="SM00248">
    <property type="entry name" value="ANK"/>
    <property type="match status" value="5"/>
</dbReference>
<dbReference type="Pfam" id="PF00023">
    <property type="entry name" value="Ank"/>
    <property type="match status" value="1"/>
</dbReference>
<dbReference type="Pfam" id="PF12796">
    <property type="entry name" value="Ank_2"/>
    <property type="match status" value="1"/>
</dbReference>
<dbReference type="AlphaFoldDB" id="A0A8S3VAI1"/>
<name>A0A8S3VAI1_MYTED</name>